<dbReference type="GO" id="GO:0005634">
    <property type="term" value="C:nucleus"/>
    <property type="evidence" value="ECO:0007669"/>
    <property type="project" value="UniProtKB-SubCell"/>
</dbReference>
<comment type="subcellular location">
    <subcellularLocation>
        <location evidence="1">Nucleus</location>
    </subcellularLocation>
</comment>
<dbReference type="STRING" id="35608.A0A2U1NZR6"/>
<evidence type="ECO:0000313" key="10">
    <source>
        <dbReference type="Proteomes" id="UP000245207"/>
    </source>
</evidence>
<evidence type="ECO:0000256" key="4">
    <source>
        <dbReference type="ARBA" id="ARBA00023125"/>
    </source>
</evidence>
<protein>
    <recommendedName>
        <fullName evidence="8">Myb/SANT-like DNA-binding domain-containing protein</fullName>
    </recommendedName>
</protein>
<keyword evidence="3" id="KW-0175">Coiled coil</keyword>
<dbReference type="InterPro" id="IPR044823">
    <property type="entry name" value="ASIL1/2-like"/>
</dbReference>
<feature type="compositionally biased region" description="Acidic residues" evidence="7">
    <location>
        <begin position="243"/>
        <end position="259"/>
    </location>
</feature>
<gene>
    <name evidence="9" type="ORF">CTI12_AA210430</name>
</gene>
<sequence>MADKEITIVTKNDTVSTNPLSAVFSKFSEGFNNLPLPFKFPLAKKVETERKATVRGGEVTEVKKTTTVTFPDARSKSSSAPAAATPLKLESEDADRQTNPLVYAVGGFFVLKWAWGRWNERRERKKSSNEDPPSSSPTMDEDNYEGATGVLIDAWGERYLELSRGNLKQKHWKEVADIVSSRTDFMKVPKTDIQCKNRIDTVKKKYKLEKAKIAAGGGPSTWKFFDRLEELIGPNVASKTESEQDQDQDQDPDSPESDPYEQKRIRLPVPFSAKQKQQEGEGNGRGSKDKNWGESVKELTKAIVKFAETYEQAESLKLQQMVEMQKQSMKFAKELELQRMQFFMKTQMELSQLKQSIFHRRFRLETLFLEGVKGFGQNTLLDCRYCCRIQTAGETPGLNMEFYYNQRTILVDGQRWRWPQNWLNKYNWLNSILVPTISNTADKTVWIDSKGDEKAFATSTVWADVRGNGSKCYQRCPSPSLLVLVVSASAEKTV</sequence>
<comment type="caution">
    <text evidence="9">The sequence shown here is derived from an EMBL/GenBank/DDBJ whole genome shotgun (WGS) entry which is preliminary data.</text>
</comment>
<feature type="region of interest" description="Disordered" evidence="7">
    <location>
        <begin position="237"/>
        <end position="292"/>
    </location>
</feature>
<dbReference type="Proteomes" id="UP000245207">
    <property type="component" value="Unassembled WGS sequence"/>
</dbReference>
<feature type="region of interest" description="Disordered" evidence="7">
    <location>
        <begin position="70"/>
        <end position="93"/>
    </location>
</feature>
<dbReference type="Pfam" id="PF13837">
    <property type="entry name" value="Myb_DNA-bind_4"/>
    <property type="match status" value="1"/>
</dbReference>
<evidence type="ECO:0000256" key="3">
    <source>
        <dbReference type="ARBA" id="ARBA00023054"/>
    </source>
</evidence>
<keyword evidence="5" id="KW-0804">Transcription</keyword>
<feature type="region of interest" description="Disordered" evidence="7">
    <location>
        <begin position="121"/>
        <end position="144"/>
    </location>
</feature>
<keyword evidence="10" id="KW-1185">Reference proteome</keyword>
<reference evidence="9 10" key="1">
    <citation type="journal article" date="2018" name="Mol. Plant">
        <title>The genome of Artemisia annua provides insight into the evolution of Asteraceae family and artemisinin biosynthesis.</title>
        <authorList>
            <person name="Shen Q."/>
            <person name="Zhang L."/>
            <person name="Liao Z."/>
            <person name="Wang S."/>
            <person name="Yan T."/>
            <person name="Shi P."/>
            <person name="Liu M."/>
            <person name="Fu X."/>
            <person name="Pan Q."/>
            <person name="Wang Y."/>
            <person name="Lv Z."/>
            <person name="Lu X."/>
            <person name="Zhang F."/>
            <person name="Jiang W."/>
            <person name="Ma Y."/>
            <person name="Chen M."/>
            <person name="Hao X."/>
            <person name="Li L."/>
            <person name="Tang Y."/>
            <person name="Lv G."/>
            <person name="Zhou Y."/>
            <person name="Sun X."/>
            <person name="Brodelius P.E."/>
            <person name="Rose J.K.C."/>
            <person name="Tang K."/>
        </authorList>
    </citation>
    <scope>NUCLEOTIDE SEQUENCE [LARGE SCALE GENOMIC DNA]</scope>
    <source>
        <strain evidence="10">cv. Huhao1</strain>
        <tissue evidence="9">Leaf</tissue>
    </source>
</reference>
<organism evidence="9 10">
    <name type="scientific">Artemisia annua</name>
    <name type="common">Sweet wormwood</name>
    <dbReference type="NCBI Taxonomy" id="35608"/>
    <lineage>
        <taxon>Eukaryota</taxon>
        <taxon>Viridiplantae</taxon>
        <taxon>Streptophyta</taxon>
        <taxon>Embryophyta</taxon>
        <taxon>Tracheophyta</taxon>
        <taxon>Spermatophyta</taxon>
        <taxon>Magnoliopsida</taxon>
        <taxon>eudicotyledons</taxon>
        <taxon>Gunneridae</taxon>
        <taxon>Pentapetalae</taxon>
        <taxon>asterids</taxon>
        <taxon>campanulids</taxon>
        <taxon>Asterales</taxon>
        <taxon>Asteraceae</taxon>
        <taxon>Asteroideae</taxon>
        <taxon>Anthemideae</taxon>
        <taxon>Artemisiinae</taxon>
        <taxon>Artemisia</taxon>
    </lineage>
</organism>
<evidence type="ECO:0000256" key="6">
    <source>
        <dbReference type="ARBA" id="ARBA00023242"/>
    </source>
</evidence>
<evidence type="ECO:0000256" key="5">
    <source>
        <dbReference type="ARBA" id="ARBA00023163"/>
    </source>
</evidence>
<evidence type="ECO:0000259" key="8">
    <source>
        <dbReference type="Pfam" id="PF13837"/>
    </source>
</evidence>
<dbReference type="PANTHER" id="PTHR31307:SF4">
    <property type="entry name" value="TRIHELIX TRANSCRIPTION FACTOR ASIL2"/>
    <property type="match status" value="1"/>
</dbReference>
<evidence type="ECO:0000313" key="9">
    <source>
        <dbReference type="EMBL" id="PWA78978.1"/>
    </source>
</evidence>
<evidence type="ECO:0000256" key="7">
    <source>
        <dbReference type="SAM" id="MobiDB-lite"/>
    </source>
</evidence>
<name>A0A2U1NZR6_ARTAN</name>
<keyword evidence="2" id="KW-0805">Transcription regulation</keyword>
<keyword evidence="4" id="KW-0238">DNA-binding</keyword>
<dbReference type="AlphaFoldDB" id="A0A2U1NZR6"/>
<keyword evidence="6" id="KW-0539">Nucleus</keyword>
<evidence type="ECO:0000256" key="1">
    <source>
        <dbReference type="ARBA" id="ARBA00004123"/>
    </source>
</evidence>
<dbReference type="GO" id="GO:0000976">
    <property type="term" value="F:transcription cis-regulatory region binding"/>
    <property type="evidence" value="ECO:0007669"/>
    <property type="project" value="TreeGrafter"/>
</dbReference>
<feature type="domain" description="Myb/SANT-like DNA-binding" evidence="8">
    <location>
        <begin position="146"/>
        <end position="231"/>
    </location>
</feature>
<dbReference type="Gene3D" id="1.10.10.60">
    <property type="entry name" value="Homeodomain-like"/>
    <property type="match status" value="1"/>
</dbReference>
<dbReference type="FunFam" id="1.10.10.60:FF:000104">
    <property type="entry name" value="trihelix transcription factor ASIL2"/>
    <property type="match status" value="1"/>
</dbReference>
<accession>A0A2U1NZR6</accession>
<evidence type="ECO:0000256" key="2">
    <source>
        <dbReference type="ARBA" id="ARBA00023015"/>
    </source>
</evidence>
<dbReference type="OrthoDB" id="2019351at2759"/>
<proteinExistence type="predicted"/>
<dbReference type="EMBL" id="PKPP01001917">
    <property type="protein sequence ID" value="PWA78978.1"/>
    <property type="molecule type" value="Genomic_DNA"/>
</dbReference>
<dbReference type="InterPro" id="IPR044822">
    <property type="entry name" value="Myb_DNA-bind_4"/>
</dbReference>
<dbReference type="PANTHER" id="PTHR31307">
    <property type="entry name" value="TRIHELIX TRANSCRIPTION FACTOR ASIL2"/>
    <property type="match status" value="1"/>
</dbReference>